<evidence type="ECO:0000313" key="7">
    <source>
        <dbReference type="RefSeq" id="XP_013385190.1"/>
    </source>
</evidence>
<dbReference type="InterPro" id="IPR036638">
    <property type="entry name" value="HLH_DNA-bd_sf"/>
</dbReference>
<proteinExistence type="predicted"/>
<dbReference type="SUPFAM" id="SSF47459">
    <property type="entry name" value="HLH, helix-loop-helix DNA-binding domain"/>
    <property type="match status" value="1"/>
</dbReference>
<dbReference type="GeneID" id="106155085"/>
<organism evidence="6 7">
    <name type="scientific">Lingula anatina</name>
    <name type="common">Brachiopod</name>
    <name type="synonym">Lingula unguis</name>
    <dbReference type="NCBI Taxonomy" id="7574"/>
    <lineage>
        <taxon>Eukaryota</taxon>
        <taxon>Metazoa</taxon>
        <taxon>Spiralia</taxon>
        <taxon>Lophotrochozoa</taxon>
        <taxon>Brachiopoda</taxon>
        <taxon>Linguliformea</taxon>
        <taxon>Lingulata</taxon>
        <taxon>Lingulida</taxon>
        <taxon>Linguloidea</taxon>
        <taxon>Lingulidae</taxon>
        <taxon>Lingula</taxon>
    </lineage>
</organism>
<dbReference type="SMART" id="SM00353">
    <property type="entry name" value="HLH"/>
    <property type="match status" value="1"/>
</dbReference>
<comment type="subcellular location">
    <subcellularLocation>
        <location evidence="1">Nucleus</location>
    </subcellularLocation>
</comment>
<keyword evidence="3" id="KW-0238">DNA-binding</keyword>
<evidence type="ECO:0000256" key="1">
    <source>
        <dbReference type="ARBA" id="ARBA00004123"/>
    </source>
</evidence>
<feature type="domain" description="BHLH" evidence="5">
    <location>
        <begin position="64"/>
        <end position="116"/>
    </location>
</feature>
<keyword evidence="6" id="KW-1185">Reference proteome</keyword>
<dbReference type="InterPro" id="IPR011598">
    <property type="entry name" value="bHLH_dom"/>
</dbReference>
<dbReference type="PANTHER" id="PTHR23349">
    <property type="entry name" value="BASIC HELIX-LOOP-HELIX TRANSCRIPTION FACTOR, TWIST"/>
    <property type="match status" value="1"/>
</dbReference>
<dbReference type="RefSeq" id="XP_013385190.1">
    <property type="nucleotide sequence ID" value="XM_013529736.1"/>
</dbReference>
<dbReference type="GO" id="GO:0000981">
    <property type="term" value="F:DNA-binding transcription factor activity, RNA polymerase II-specific"/>
    <property type="evidence" value="ECO:0007669"/>
    <property type="project" value="TreeGrafter"/>
</dbReference>
<evidence type="ECO:0000313" key="6">
    <source>
        <dbReference type="Proteomes" id="UP000085678"/>
    </source>
</evidence>
<dbReference type="Gene3D" id="4.10.280.10">
    <property type="entry name" value="Helix-loop-helix DNA-binding domain"/>
    <property type="match status" value="1"/>
</dbReference>
<evidence type="ECO:0000259" key="5">
    <source>
        <dbReference type="PROSITE" id="PS50888"/>
    </source>
</evidence>
<dbReference type="Proteomes" id="UP000085678">
    <property type="component" value="Unplaced"/>
</dbReference>
<dbReference type="CDD" id="cd11418">
    <property type="entry name" value="bHLH_TS_ASCL"/>
    <property type="match status" value="1"/>
</dbReference>
<sequence length="195" mass="22398">MASCETSCGVMSFSHKTAMSCIDTREIPGTLHGDDAMVIAKRSKFRTRRSSAYKHVPHSEKPPQLVARRNARERRRVQAVNNAFACLRRHVPYENRHKRLSKVKTLRHAIDYIRKMKKLINDHDARQETIAAMSRLQQPDNGNAGYVQEQQYINMVDLSSCKENHTNWNVVSQPELSSCLYATFSPLPPNFRSQT</sequence>
<gene>
    <name evidence="7" type="primary">LOC106155085</name>
</gene>
<dbReference type="GO" id="GO:0007399">
    <property type="term" value="P:nervous system development"/>
    <property type="evidence" value="ECO:0007669"/>
    <property type="project" value="UniProtKB-KW"/>
</dbReference>
<keyword evidence="2" id="KW-0524">Neurogenesis</keyword>
<dbReference type="FunFam" id="4.10.280.10:FF:000029">
    <property type="entry name" value="Achaete-scute family bHLH transcription factor 1"/>
    <property type="match status" value="1"/>
</dbReference>
<dbReference type="InterPro" id="IPR050283">
    <property type="entry name" value="E-box_TF_Regulators"/>
</dbReference>
<evidence type="ECO:0000256" key="2">
    <source>
        <dbReference type="ARBA" id="ARBA00022902"/>
    </source>
</evidence>
<name>A0A1S3HGJ5_LINAN</name>
<dbReference type="OrthoDB" id="6241467at2759"/>
<dbReference type="GO" id="GO:0046983">
    <property type="term" value="F:protein dimerization activity"/>
    <property type="evidence" value="ECO:0007669"/>
    <property type="project" value="InterPro"/>
</dbReference>
<evidence type="ECO:0000256" key="4">
    <source>
        <dbReference type="ARBA" id="ARBA00023242"/>
    </source>
</evidence>
<protein>
    <submittedName>
        <fullName evidence="7">T-cell acute lymphocytic leukemia protein 1 homolog isoform X2</fullName>
    </submittedName>
</protein>
<dbReference type="PROSITE" id="PS50888">
    <property type="entry name" value="BHLH"/>
    <property type="match status" value="1"/>
</dbReference>
<evidence type="ECO:0000256" key="3">
    <source>
        <dbReference type="ARBA" id="ARBA00023125"/>
    </source>
</evidence>
<reference evidence="7" key="1">
    <citation type="submission" date="2025-08" db="UniProtKB">
        <authorList>
            <consortium name="RefSeq"/>
        </authorList>
    </citation>
    <scope>IDENTIFICATION</scope>
    <source>
        <tissue evidence="7">Gonads</tissue>
    </source>
</reference>
<accession>A0A1S3HGJ5</accession>
<keyword evidence="4" id="KW-0539">Nucleus</keyword>
<dbReference type="GO" id="GO:0000977">
    <property type="term" value="F:RNA polymerase II transcription regulatory region sequence-specific DNA binding"/>
    <property type="evidence" value="ECO:0007669"/>
    <property type="project" value="TreeGrafter"/>
</dbReference>
<dbReference type="PANTHER" id="PTHR23349:SF108">
    <property type="entry name" value="BHLH DOMAIN-CONTAINING PROTEIN"/>
    <property type="match status" value="1"/>
</dbReference>
<dbReference type="GO" id="GO:0005634">
    <property type="term" value="C:nucleus"/>
    <property type="evidence" value="ECO:0007669"/>
    <property type="project" value="UniProtKB-SubCell"/>
</dbReference>
<dbReference type="Pfam" id="PF00010">
    <property type="entry name" value="HLH"/>
    <property type="match status" value="1"/>
</dbReference>
<dbReference type="AlphaFoldDB" id="A0A1S3HGJ5"/>